<accession>A0A2T7P5P4</accession>
<keyword evidence="4" id="KW-0539">Nucleus</keyword>
<dbReference type="Pfam" id="PF00010">
    <property type="entry name" value="HLH"/>
    <property type="match status" value="1"/>
</dbReference>
<dbReference type="EMBL" id="PZQS01000006">
    <property type="protein sequence ID" value="PVD28744.1"/>
    <property type="molecule type" value="Genomic_DNA"/>
</dbReference>
<dbReference type="Gene3D" id="4.10.280.10">
    <property type="entry name" value="Helix-loop-helix DNA-binding domain"/>
    <property type="match status" value="1"/>
</dbReference>
<dbReference type="PANTHER" id="PTHR23349:SF108">
    <property type="entry name" value="BHLH DOMAIN-CONTAINING PROTEIN"/>
    <property type="match status" value="1"/>
</dbReference>
<evidence type="ECO:0000313" key="7">
    <source>
        <dbReference type="EMBL" id="PVD28744.1"/>
    </source>
</evidence>
<organism evidence="7 8">
    <name type="scientific">Pomacea canaliculata</name>
    <name type="common">Golden apple snail</name>
    <dbReference type="NCBI Taxonomy" id="400727"/>
    <lineage>
        <taxon>Eukaryota</taxon>
        <taxon>Metazoa</taxon>
        <taxon>Spiralia</taxon>
        <taxon>Lophotrochozoa</taxon>
        <taxon>Mollusca</taxon>
        <taxon>Gastropoda</taxon>
        <taxon>Caenogastropoda</taxon>
        <taxon>Architaenioglossa</taxon>
        <taxon>Ampullarioidea</taxon>
        <taxon>Ampullariidae</taxon>
        <taxon>Pomacea</taxon>
    </lineage>
</organism>
<comment type="subcellular location">
    <subcellularLocation>
        <location evidence="1">Nucleus</location>
    </subcellularLocation>
</comment>
<dbReference type="InterPro" id="IPR011598">
    <property type="entry name" value="bHLH_dom"/>
</dbReference>
<dbReference type="SUPFAM" id="SSF47459">
    <property type="entry name" value="HLH, helix-loop-helix DNA-binding domain"/>
    <property type="match status" value="1"/>
</dbReference>
<keyword evidence="8" id="KW-1185">Reference proteome</keyword>
<dbReference type="STRING" id="400727.A0A2T7P5P4"/>
<dbReference type="CDD" id="cd19724">
    <property type="entry name" value="bHLH_TS_ASCL3_like"/>
    <property type="match status" value="1"/>
</dbReference>
<evidence type="ECO:0000256" key="2">
    <source>
        <dbReference type="ARBA" id="ARBA00022902"/>
    </source>
</evidence>
<dbReference type="GO" id="GO:0007399">
    <property type="term" value="P:nervous system development"/>
    <property type="evidence" value="ECO:0007669"/>
    <property type="project" value="UniProtKB-KW"/>
</dbReference>
<evidence type="ECO:0000256" key="1">
    <source>
        <dbReference type="ARBA" id="ARBA00004123"/>
    </source>
</evidence>
<sequence>MIPLPGALALHAAVEPSFIRKRNERERERVRCVNEGYERLKEHLPLANKEKRISKVETLRGAIEYIRQLQQLLAVVPDSAECTPNTDTEDENRASTVKVKVGSQVRHDHSKHSGCGVGGGAEAKKRRDSSSPDHTGMSGCIPDDEHSHKKRRVTK</sequence>
<evidence type="ECO:0000256" key="4">
    <source>
        <dbReference type="ARBA" id="ARBA00023242"/>
    </source>
</evidence>
<dbReference type="Proteomes" id="UP000245119">
    <property type="component" value="Linkage Group LG6"/>
</dbReference>
<dbReference type="PROSITE" id="PS50888">
    <property type="entry name" value="BHLH"/>
    <property type="match status" value="1"/>
</dbReference>
<dbReference type="GO" id="GO:0046983">
    <property type="term" value="F:protein dimerization activity"/>
    <property type="evidence" value="ECO:0007669"/>
    <property type="project" value="InterPro"/>
</dbReference>
<evidence type="ECO:0000256" key="3">
    <source>
        <dbReference type="ARBA" id="ARBA00023125"/>
    </source>
</evidence>
<dbReference type="FunFam" id="4.10.280.10:FF:000029">
    <property type="entry name" value="Achaete-scute family bHLH transcription factor 1"/>
    <property type="match status" value="1"/>
</dbReference>
<keyword evidence="2" id="KW-0524">Neurogenesis</keyword>
<comment type="caution">
    <text evidence="7">The sequence shown here is derived from an EMBL/GenBank/DDBJ whole genome shotgun (WGS) entry which is preliminary data.</text>
</comment>
<dbReference type="GO" id="GO:0005634">
    <property type="term" value="C:nucleus"/>
    <property type="evidence" value="ECO:0007669"/>
    <property type="project" value="UniProtKB-SubCell"/>
</dbReference>
<feature type="region of interest" description="Disordered" evidence="5">
    <location>
        <begin position="81"/>
        <end position="155"/>
    </location>
</feature>
<name>A0A2T7P5P4_POMCA</name>
<dbReference type="SMART" id="SM00353">
    <property type="entry name" value="HLH"/>
    <property type="match status" value="1"/>
</dbReference>
<dbReference type="InterPro" id="IPR036638">
    <property type="entry name" value="HLH_DNA-bd_sf"/>
</dbReference>
<feature type="domain" description="BHLH" evidence="6">
    <location>
        <begin position="17"/>
        <end position="69"/>
    </location>
</feature>
<dbReference type="OrthoDB" id="5976910at2759"/>
<keyword evidence="3" id="KW-0238">DNA-binding</keyword>
<protein>
    <recommendedName>
        <fullName evidence="6">BHLH domain-containing protein</fullName>
    </recommendedName>
</protein>
<dbReference type="GO" id="GO:0000981">
    <property type="term" value="F:DNA-binding transcription factor activity, RNA polymerase II-specific"/>
    <property type="evidence" value="ECO:0007669"/>
    <property type="project" value="TreeGrafter"/>
</dbReference>
<proteinExistence type="predicted"/>
<feature type="compositionally biased region" description="Basic and acidic residues" evidence="5">
    <location>
        <begin position="122"/>
        <end position="131"/>
    </location>
</feature>
<reference evidence="7 8" key="1">
    <citation type="submission" date="2018-04" db="EMBL/GenBank/DDBJ databases">
        <title>The genome of golden apple snail Pomacea canaliculata provides insight into stress tolerance and invasive adaptation.</title>
        <authorList>
            <person name="Liu C."/>
            <person name="Liu B."/>
            <person name="Ren Y."/>
            <person name="Zhang Y."/>
            <person name="Wang H."/>
            <person name="Li S."/>
            <person name="Jiang F."/>
            <person name="Yin L."/>
            <person name="Zhang G."/>
            <person name="Qian W."/>
            <person name="Fan W."/>
        </authorList>
    </citation>
    <scope>NUCLEOTIDE SEQUENCE [LARGE SCALE GENOMIC DNA]</scope>
    <source>
        <strain evidence="7">SZHN2017</strain>
        <tissue evidence="7">Muscle</tissue>
    </source>
</reference>
<dbReference type="InterPro" id="IPR050283">
    <property type="entry name" value="E-box_TF_Regulators"/>
</dbReference>
<gene>
    <name evidence="7" type="ORF">C0Q70_11338</name>
</gene>
<dbReference type="PANTHER" id="PTHR23349">
    <property type="entry name" value="BASIC HELIX-LOOP-HELIX TRANSCRIPTION FACTOR, TWIST"/>
    <property type="match status" value="1"/>
</dbReference>
<dbReference type="GO" id="GO:0000977">
    <property type="term" value="F:RNA polymerase II transcription regulatory region sequence-specific DNA binding"/>
    <property type="evidence" value="ECO:0007669"/>
    <property type="project" value="TreeGrafter"/>
</dbReference>
<evidence type="ECO:0000313" key="8">
    <source>
        <dbReference type="Proteomes" id="UP000245119"/>
    </source>
</evidence>
<evidence type="ECO:0000256" key="5">
    <source>
        <dbReference type="SAM" id="MobiDB-lite"/>
    </source>
</evidence>
<dbReference type="AlphaFoldDB" id="A0A2T7P5P4"/>
<evidence type="ECO:0000259" key="6">
    <source>
        <dbReference type="PROSITE" id="PS50888"/>
    </source>
</evidence>